<evidence type="ECO:0000313" key="2">
    <source>
        <dbReference type="EMBL" id="MDN4472079.1"/>
    </source>
</evidence>
<feature type="transmembrane region" description="Helical" evidence="1">
    <location>
        <begin position="45"/>
        <end position="66"/>
    </location>
</feature>
<protein>
    <submittedName>
        <fullName evidence="2">Uncharacterized protein</fullName>
    </submittedName>
</protein>
<reference evidence="2" key="1">
    <citation type="submission" date="2023-06" db="EMBL/GenBank/DDBJ databases">
        <title>SYSU T00b26.</title>
        <authorList>
            <person name="Gao L."/>
            <person name="Fang B.-Z."/>
            <person name="Li W.-J."/>
        </authorList>
    </citation>
    <scope>NUCLEOTIDE SEQUENCE</scope>
    <source>
        <strain evidence="2">SYSU T00b26</strain>
    </source>
</reference>
<dbReference type="InterPro" id="IPR006311">
    <property type="entry name" value="TAT_signal"/>
</dbReference>
<keyword evidence="1" id="KW-0472">Membrane</keyword>
<evidence type="ECO:0000256" key="1">
    <source>
        <dbReference type="SAM" id="Phobius"/>
    </source>
</evidence>
<gene>
    <name evidence="2" type="ORF">QQX04_03615</name>
</gene>
<name>A0ABT8FYV0_9MICO</name>
<evidence type="ECO:0000313" key="3">
    <source>
        <dbReference type="Proteomes" id="UP001172738"/>
    </source>
</evidence>
<dbReference type="PROSITE" id="PS51318">
    <property type="entry name" value="TAT"/>
    <property type="match status" value="1"/>
</dbReference>
<dbReference type="EMBL" id="JAUHPV010000002">
    <property type="protein sequence ID" value="MDN4472079.1"/>
    <property type="molecule type" value="Genomic_DNA"/>
</dbReference>
<accession>A0ABT8FYV0</accession>
<keyword evidence="1" id="KW-0812">Transmembrane</keyword>
<organism evidence="2 3">
    <name type="scientific">Demequina zhanjiangensis</name>
    <dbReference type="NCBI Taxonomy" id="3051659"/>
    <lineage>
        <taxon>Bacteria</taxon>
        <taxon>Bacillati</taxon>
        <taxon>Actinomycetota</taxon>
        <taxon>Actinomycetes</taxon>
        <taxon>Micrococcales</taxon>
        <taxon>Demequinaceae</taxon>
        <taxon>Demequina</taxon>
    </lineage>
</organism>
<keyword evidence="1" id="KW-1133">Transmembrane helix</keyword>
<comment type="caution">
    <text evidence="2">The sequence shown here is derived from an EMBL/GenBank/DDBJ whole genome shotgun (WGS) entry which is preliminary data.</text>
</comment>
<dbReference type="RefSeq" id="WP_301126356.1">
    <property type="nucleotide sequence ID" value="NZ_JAUHPV010000002.1"/>
</dbReference>
<dbReference type="Proteomes" id="UP001172738">
    <property type="component" value="Unassembled WGS sequence"/>
</dbReference>
<sequence>MSDLHGRLKALGDDGAEGMAPRLASEDRIQVLSGRVASGRRRRGVLGAAGTTAVVALLVAGAWAVLPGGAQAEWDPASPSPMSFEVRLDDYGDAPVVPAEVDTSMGFDRRLGCGQPFDLEPGVTIHDASAATRGARVTETLEPLVSDEADVDDNDDRLVWRGSWGGRDVLWTVTSLLVSDGVIVGTSTAGESGGVTGGYYSGMGDVLVPVGGTCSQGPVYSAYTVGTPVVVAQAYSDPFMSVDWDELGALTDEELVALGGEATLLATAVLDPRSPIDAPEPSATPSLVAPSDGVFQAFAVDTPERSCNALGDLRQGGEPAVGSTSTFLDLGDEVATLARLFGVQAPFADVPPDHWMVGEDAWLVFDTPEGARSRYLEWRTDGDGWEVLELGDAAVDPMLPPAASCVFPDAYEALGSAFLVVDAVAPNLAAYGAAWDEPTDGMQTWIHVGDA</sequence>
<keyword evidence="3" id="KW-1185">Reference proteome</keyword>
<proteinExistence type="predicted"/>